<organism evidence="1 2">
    <name type="scientific">Artomyces pyxidatus</name>
    <dbReference type="NCBI Taxonomy" id="48021"/>
    <lineage>
        <taxon>Eukaryota</taxon>
        <taxon>Fungi</taxon>
        <taxon>Dikarya</taxon>
        <taxon>Basidiomycota</taxon>
        <taxon>Agaricomycotina</taxon>
        <taxon>Agaricomycetes</taxon>
        <taxon>Russulales</taxon>
        <taxon>Auriscalpiaceae</taxon>
        <taxon>Artomyces</taxon>
    </lineage>
</organism>
<evidence type="ECO:0000313" key="1">
    <source>
        <dbReference type="EMBL" id="KAI0060439.1"/>
    </source>
</evidence>
<reference evidence="1" key="2">
    <citation type="journal article" date="2022" name="New Phytol.">
        <title>Evolutionary transition to the ectomycorrhizal habit in the genomes of a hyperdiverse lineage of mushroom-forming fungi.</title>
        <authorList>
            <person name="Looney B."/>
            <person name="Miyauchi S."/>
            <person name="Morin E."/>
            <person name="Drula E."/>
            <person name="Courty P.E."/>
            <person name="Kohler A."/>
            <person name="Kuo A."/>
            <person name="LaButti K."/>
            <person name="Pangilinan J."/>
            <person name="Lipzen A."/>
            <person name="Riley R."/>
            <person name="Andreopoulos W."/>
            <person name="He G."/>
            <person name="Johnson J."/>
            <person name="Nolan M."/>
            <person name="Tritt A."/>
            <person name="Barry K.W."/>
            <person name="Grigoriev I.V."/>
            <person name="Nagy L.G."/>
            <person name="Hibbett D."/>
            <person name="Henrissat B."/>
            <person name="Matheny P.B."/>
            <person name="Labbe J."/>
            <person name="Martin F.M."/>
        </authorList>
    </citation>
    <scope>NUCLEOTIDE SEQUENCE</scope>
    <source>
        <strain evidence="1">HHB10654</strain>
    </source>
</reference>
<evidence type="ECO:0000313" key="2">
    <source>
        <dbReference type="Proteomes" id="UP000814140"/>
    </source>
</evidence>
<sequence length="351" mass="38230">MENIPIDIAVLSGVLVTGMLYGVHLVTFGKVLWVLFSKTHSRQSGRVHLMIATLLLFAVGTAYIAVTFRHVLDAFVWYTGPGGPTGQLTQISNKVLNMVSILYIVQTSLGDGMLIYRCYIVYQGNWNVVFLPITLWVACVVLGGFQVHTALTIHEVALLSTSELVPFTTSALSMTLAVNLITTSLIVGKIWLIQRQSRRLFGSDPGGRMLTRAIVIVVESGAMYTTAVFVFFVLDLCSSNVEYPVGQCVVQIIGIAFNLIIIRVDQGRTAEKTATRLAGAPNKRSTALPQYIRKSTSESRRSLSDPDSTMSLPERVHSCDAKPVLPVVVDSSSTIMDISALESGKTTLDTV</sequence>
<dbReference type="EMBL" id="MU277219">
    <property type="protein sequence ID" value="KAI0060439.1"/>
    <property type="molecule type" value="Genomic_DNA"/>
</dbReference>
<proteinExistence type="predicted"/>
<comment type="caution">
    <text evidence="1">The sequence shown here is derived from an EMBL/GenBank/DDBJ whole genome shotgun (WGS) entry which is preliminary data.</text>
</comment>
<accession>A0ACB8SVE5</accession>
<dbReference type="Proteomes" id="UP000814140">
    <property type="component" value="Unassembled WGS sequence"/>
</dbReference>
<gene>
    <name evidence="1" type="ORF">BV25DRAFT_1917786</name>
</gene>
<name>A0ACB8SVE5_9AGAM</name>
<protein>
    <submittedName>
        <fullName evidence="1">Uncharacterized protein</fullName>
    </submittedName>
</protein>
<keyword evidence="2" id="KW-1185">Reference proteome</keyword>
<reference evidence="1" key="1">
    <citation type="submission" date="2021-03" db="EMBL/GenBank/DDBJ databases">
        <authorList>
            <consortium name="DOE Joint Genome Institute"/>
            <person name="Ahrendt S."/>
            <person name="Looney B.P."/>
            <person name="Miyauchi S."/>
            <person name="Morin E."/>
            <person name="Drula E."/>
            <person name="Courty P.E."/>
            <person name="Chicoki N."/>
            <person name="Fauchery L."/>
            <person name="Kohler A."/>
            <person name="Kuo A."/>
            <person name="Labutti K."/>
            <person name="Pangilinan J."/>
            <person name="Lipzen A."/>
            <person name="Riley R."/>
            <person name="Andreopoulos W."/>
            <person name="He G."/>
            <person name="Johnson J."/>
            <person name="Barry K.W."/>
            <person name="Grigoriev I.V."/>
            <person name="Nagy L."/>
            <person name="Hibbett D."/>
            <person name="Henrissat B."/>
            <person name="Matheny P.B."/>
            <person name="Labbe J."/>
            <person name="Martin F."/>
        </authorList>
    </citation>
    <scope>NUCLEOTIDE SEQUENCE</scope>
    <source>
        <strain evidence="1">HHB10654</strain>
    </source>
</reference>